<evidence type="ECO:0000313" key="2">
    <source>
        <dbReference type="Proteomes" id="UP000215335"/>
    </source>
</evidence>
<dbReference type="AlphaFoldDB" id="A0A232F908"/>
<comment type="caution">
    <text evidence="1">The sequence shown here is derived from an EMBL/GenBank/DDBJ whole genome shotgun (WGS) entry which is preliminary data.</text>
</comment>
<accession>A0A232F908</accession>
<protein>
    <submittedName>
        <fullName evidence="1">Uncharacterized protein</fullName>
    </submittedName>
</protein>
<dbReference type="EMBL" id="NNAY01000692">
    <property type="protein sequence ID" value="OXU26948.1"/>
    <property type="molecule type" value="Genomic_DNA"/>
</dbReference>
<dbReference type="Proteomes" id="UP000215335">
    <property type="component" value="Unassembled WGS sequence"/>
</dbReference>
<keyword evidence="2" id="KW-1185">Reference proteome</keyword>
<name>A0A232F908_9HYME</name>
<evidence type="ECO:0000313" key="1">
    <source>
        <dbReference type="EMBL" id="OXU26948.1"/>
    </source>
</evidence>
<organism evidence="1 2">
    <name type="scientific">Trichomalopsis sarcophagae</name>
    <dbReference type="NCBI Taxonomy" id="543379"/>
    <lineage>
        <taxon>Eukaryota</taxon>
        <taxon>Metazoa</taxon>
        <taxon>Ecdysozoa</taxon>
        <taxon>Arthropoda</taxon>
        <taxon>Hexapoda</taxon>
        <taxon>Insecta</taxon>
        <taxon>Pterygota</taxon>
        <taxon>Neoptera</taxon>
        <taxon>Endopterygota</taxon>
        <taxon>Hymenoptera</taxon>
        <taxon>Apocrita</taxon>
        <taxon>Proctotrupomorpha</taxon>
        <taxon>Chalcidoidea</taxon>
        <taxon>Pteromalidae</taxon>
        <taxon>Pteromalinae</taxon>
        <taxon>Trichomalopsis</taxon>
    </lineage>
</organism>
<gene>
    <name evidence="1" type="ORF">TSAR_000032</name>
</gene>
<reference evidence="1 2" key="1">
    <citation type="journal article" date="2017" name="Curr. Biol.">
        <title>The Evolution of Venom by Co-option of Single-Copy Genes.</title>
        <authorList>
            <person name="Martinson E.O."/>
            <person name="Mrinalini"/>
            <person name="Kelkar Y.D."/>
            <person name="Chang C.H."/>
            <person name="Werren J.H."/>
        </authorList>
    </citation>
    <scope>NUCLEOTIDE SEQUENCE [LARGE SCALE GENOMIC DNA]</scope>
    <source>
        <strain evidence="1 2">Alberta</strain>
        <tissue evidence="1">Whole body</tissue>
    </source>
</reference>
<proteinExistence type="predicted"/>
<sequence>MRSLVPVCRETIDARREKRLKRARSFDIASDCFSEPFVRLGLVHELIKTVNRCVKKINAPNTCRNIDRQNRFFFAMARKILEENAAIITPPLMQLSPTEYISAVRVVSDGCVSRTREPPPTR</sequence>